<dbReference type="Proteomes" id="UP001186041">
    <property type="component" value="Unassembled WGS sequence"/>
</dbReference>
<dbReference type="AlphaFoldDB" id="A0AAE4VIX7"/>
<protein>
    <submittedName>
        <fullName evidence="1">Uncharacterized protein</fullName>
    </submittedName>
</protein>
<dbReference type="EMBL" id="JAWLVV010000039">
    <property type="protein sequence ID" value="MDV7294412.1"/>
    <property type="molecule type" value="Genomic_DNA"/>
</dbReference>
<accession>A0AAE4VIX7</accession>
<reference evidence="1" key="1">
    <citation type="submission" date="2023-10" db="EMBL/GenBank/DDBJ databases">
        <title>Mycolicibacterium fortuitum clinical isolates causing pulmonary infections in humans.</title>
        <authorList>
            <person name="Mejia-Ponce P.M."/>
            <person name="Zenteno-Cuevas R."/>
            <person name="Licona-Cassani C."/>
        </authorList>
    </citation>
    <scope>NUCLEOTIDE SEQUENCE</scope>
    <source>
        <strain evidence="1">M8</strain>
    </source>
</reference>
<dbReference type="RefSeq" id="WP_317722652.1">
    <property type="nucleotide sequence ID" value="NZ_JAWLVK010000038.1"/>
</dbReference>
<sequence>MKLRGVPLITASIGVILMSATALGLSIAVADARPFCYETGPGFQKCLDSPRGDYFNPIYAGPKIPESYIPWVPDTAPSPIYVPPAPSYIPPAPVATVPDTGVLENLVQNDMQGFFDNPANGKTQYALHFERVFLTKTGDTTYEGTVAASTGGGPERIIPVHVTVDGDNLAWNLDPGVLVPLFQ</sequence>
<comment type="caution">
    <text evidence="1">The sequence shown here is derived from an EMBL/GenBank/DDBJ whole genome shotgun (WGS) entry which is preliminary data.</text>
</comment>
<evidence type="ECO:0000313" key="1">
    <source>
        <dbReference type="EMBL" id="MDV7294412.1"/>
    </source>
</evidence>
<name>A0AAE4VIX7_MYCFO</name>
<proteinExistence type="predicted"/>
<organism evidence="1 2">
    <name type="scientific">Mycolicibacterium fortuitum</name>
    <name type="common">Mycobacterium fortuitum</name>
    <dbReference type="NCBI Taxonomy" id="1766"/>
    <lineage>
        <taxon>Bacteria</taxon>
        <taxon>Bacillati</taxon>
        <taxon>Actinomycetota</taxon>
        <taxon>Actinomycetes</taxon>
        <taxon>Mycobacteriales</taxon>
        <taxon>Mycobacteriaceae</taxon>
        <taxon>Mycolicibacterium</taxon>
    </lineage>
</organism>
<evidence type="ECO:0000313" key="2">
    <source>
        <dbReference type="Proteomes" id="UP001186041"/>
    </source>
</evidence>
<gene>
    <name evidence="1" type="ORF">R4485_30080</name>
</gene>